<keyword evidence="9" id="KW-0064">Aspartyl protease</keyword>
<evidence type="ECO:0000313" key="26">
    <source>
        <dbReference type="EMBL" id="POS85322.1"/>
    </source>
</evidence>
<feature type="region of interest" description="Disordered" evidence="24">
    <location>
        <begin position="1"/>
        <end position="29"/>
    </location>
</feature>
<evidence type="ECO:0000256" key="19">
    <source>
        <dbReference type="ARBA" id="ARBA00023125"/>
    </source>
</evidence>
<evidence type="ECO:0000256" key="23">
    <source>
        <dbReference type="ARBA" id="ARBA00049244"/>
    </source>
</evidence>
<dbReference type="STRING" id="225359.A0A2S4PTH3"/>
<keyword evidence="13" id="KW-0460">Magnesium</keyword>
<keyword evidence="2" id="KW-0815">Transposition</keyword>
<keyword evidence="10" id="KW-0255">Endonuclease</keyword>
<dbReference type="GO" id="GO:0003887">
    <property type="term" value="F:DNA-directed DNA polymerase activity"/>
    <property type="evidence" value="ECO:0007669"/>
    <property type="project" value="UniProtKB-KW"/>
</dbReference>
<keyword evidence="7" id="KW-0479">Metal-binding</keyword>
<keyword evidence="20" id="KW-0233">DNA recombination</keyword>
<keyword evidence="27" id="KW-1185">Reference proteome</keyword>
<dbReference type="GO" id="GO:0006508">
    <property type="term" value="P:proteolysis"/>
    <property type="evidence" value="ECO:0007669"/>
    <property type="project" value="UniProtKB-KW"/>
</dbReference>
<keyword evidence="3" id="KW-1188">Viral release from host cell</keyword>
<dbReference type="GO" id="GO:0003677">
    <property type="term" value="F:DNA binding"/>
    <property type="evidence" value="ECO:0007669"/>
    <property type="project" value="UniProtKB-KW"/>
</dbReference>
<dbReference type="InterPro" id="IPR036397">
    <property type="entry name" value="RNaseH_sf"/>
</dbReference>
<dbReference type="Proteomes" id="UP000237438">
    <property type="component" value="Unassembled WGS sequence"/>
</dbReference>
<keyword evidence="18" id="KW-0917">Virion maturation</keyword>
<evidence type="ECO:0000256" key="15">
    <source>
        <dbReference type="ARBA" id="ARBA00022908"/>
    </source>
</evidence>
<dbReference type="GO" id="GO:0003723">
    <property type="term" value="F:RNA binding"/>
    <property type="evidence" value="ECO:0007669"/>
    <property type="project" value="UniProtKB-KW"/>
</dbReference>
<accession>A0A2S4PTH3</accession>
<evidence type="ECO:0000256" key="5">
    <source>
        <dbReference type="ARBA" id="ARBA00022695"/>
    </source>
</evidence>
<dbReference type="InterPro" id="IPR039537">
    <property type="entry name" value="Retrotran_Ty1/copia-like"/>
</dbReference>
<keyword evidence="4" id="KW-0645">Protease</keyword>
<comment type="caution">
    <text evidence="26">The sequence shown here is derived from an EMBL/GenBank/DDBJ whole genome shotgun (WGS) entry which is preliminary data.</text>
</comment>
<dbReference type="GO" id="GO:0006310">
    <property type="term" value="P:DNA recombination"/>
    <property type="evidence" value="ECO:0007669"/>
    <property type="project" value="UniProtKB-KW"/>
</dbReference>
<dbReference type="PROSITE" id="PS50994">
    <property type="entry name" value="INTEGRASE"/>
    <property type="match status" value="1"/>
</dbReference>
<keyword evidence="12" id="KW-0067">ATP-binding</keyword>
<keyword evidence="14" id="KW-0694">RNA-binding</keyword>
<evidence type="ECO:0000256" key="14">
    <source>
        <dbReference type="ARBA" id="ARBA00022884"/>
    </source>
</evidence>
<dbReference type="GO" id="GO:0003964">
    <property type="term" value="F:RNA-directed DNA polymerase activity"/>
    <property type="evidence" value="ECO:0007669"/>
    <property type="project" value="UniProtKB-KW"/>
</dbReference>
<proteinExistence type="predicted"/>
<keyword evidence="21" id="KW-0511">Multifunctional enzyme</keyword>
<evidence type="ECO:0000256" key="13">
    <source>
        <dbReference type="ARBA" id="ARBA00022842"/>
    </source>
</evidence>
<keyword evidence="19" id="KW-0238">DNA-binding</keyword>
<feature type="compositionally biased region" description="Polar residues" evidence="24">
    <location>
        <begin position="9"/>
        <end position="25"/>
    </location>
</feature>
<dbReference type="InterPro" id="IPR013103">
    <property type="entry name" value="RVT_2"/>
</dbReference>
<organism evidence="26 27">
    <name type="scientific">Erysiphe pulchra</name>
    <dbReference type="NCBI Taxonomy" id="225359"/>
    <lineage>
        <taxon>Eukaryota</taxon>
        <taxon>Fungi</taxon>
        <taxon>Dikarya</taxon>
        <taxon>Ascomycota</taxon>
        <taxon>Pezizomycotina</taxon>
        <taxon>Leotiomycetes</taxon>
        <taxon>Erysiphales</taxon>
        <taxon>Erysiphaceae</taxon>
        <taxon>Erysiphe</taxon>
    </lineage>
</organism>
<comment type="catalytic activity">
    <reaction evidence="23">
        <text>DNA(n) + a 2'-deoxyribonucleoside 5'-triphosphate = DNA(n+1) + diphosphate</text>
        <dbReference type="Rhea" id="RHEA:22508"/>
        <dbReference type="Rhea" id="RHEA-COMP:17339"/>
        <dbReference type="Rhea" id="RHEA-COMP:17340"/>
        <dbReference type="ChEBI" id="CHEBI:33019"/>
        <dbReference type="ChEBI" id="CHEBI:61560"/>
        <dbReference type="ChEBI" id="CHEBI:173112"/>
        <dbReference type="EC" id="2.7.7.7"/>
    </reaction>
</comment>
<dbReference type="InterPro" id="IPR043502">
    <property type="entry name" value="DNA/RNA_pol_sf"/>
</dbReference>
<dbReference type="GO" id="GO:0005634">
    <property type="term" value="C:nucleus"/>
    <property type="evidence" value="ECO:0007669"/>
    <property type="project" value="UniProtKB-ARBA"/>
</dbReference>
<keyword evidence="8" id="KW-0547">Nucleotide-binding</keyword>
<keyword evidence="5" id="KW-0548">Nucleotidyltransferase</keyword>
<dbReference type="GO" id="GO:0004190">
    <property type="term" value="F:aspartic-type endopeptidase activity"/>
    <property type="evidence" value="ECO:0007669"/>
    <property type="project" value="UniProtKB-KW"/>
</dbReference>
<protein>
    <recommendedName>
        <fullName evidence="25">Integrase catalytic domain-containing protein</fullName>
    </recommendedName>
</protein>
<dbReference type="AlphaFoldDB" id="A0A2S4PTH3"/>
<evidence type="ECO:0000256" key="7">
    <source>
        <dbReference type="ARBA" id="ARBA00022723"/>
    </source>
</evidence>
<reference evidence="26 27" key="1">
    <citation type="submission" date="2017-10" db="EMBL/GenBank/DDBJ databases">
        <title>Development of genomic resources for the powdery mildew, Erysiphe pulchra.</title>
        <authorList>
            <person name="Wadl P.A."/>
            <person name="Mack B.M."/>
            <person name="Moore G."/>
            <person name="Beltz S.B."/>
        </authorList>
    </citation>
    <scope>NUCLEOTIDE SEQUENCE [LARGE SCALE GENOMIC DNA]</scope>
    <source>
        <strain evidence="26">Cflorida</strain>
    </source>
</reference>
<keyword evidence="6" id="KW-0540">Nuclease</keyword>
<evidence type="ECO:0000256" key="11">
    <source>
        <dbReference type="ARBA" id="ARBA00022801"/>
    </source>
</evidence>
<keyword evidence="16" id="KW-0695">RNA-directed DNA polymerase</keyword>
<evidence type="ECO:0000256" key="1">
    <source>
        <dbReference type="ARBA" id="ARBA00002180"/>
    </source>
</evidence>
<evidence type="ECO:0000256" key="21">
    <source>
        <dbReference type="ARBA" id="ARBA00023268"/>
    </source>
</evidence>
<keyword evidence="17" id="KW-0808">Transferase</keyword>
<evidence type="ECO:0000256" key="4">
    <source>
        <dbReference type="ARBA" id="ARBA00022670"/>
    </source>
</evidence>
<dbReference type="EMBL" id="PEDP01000645">
    <property type="protein sequence ID" value="POS85322.1"/>
    <property type="molecule type" value="Genomic_DNA"/>
</dbReference>
<dbReference type="SUPFAM" id="SSF53098">
    <property type="entry name" value="Ribonuclease H-like"/>
    <property type="match status" value="1"/>
</dbReference>
<dbReference type="GO" id="GO:0046872">
    <property type="term" value="F:metal ion binding"/>
    <property type="evidence" value="ECO:0007669"/>
    <property type="project" value="UniProtKB-KW"/>
</dbReference>
<dbReference type="InterPro" id="IPR054722">
    <property type="entry name" value="PolX-like_BBD"/>
</dbReference>
<dbReference type="Pfam" id="PF07727">
    <property type="entry name" value="RVT_2"/>
    <property type="match status" value="1"/>
</dbReference>
<evidence type="ECO:0000256" key="18">
    <source>
        <dbReference type="ARBA" id="ARBA00023113"/>
    </source>
</evidence>
<evidence type="ECO:0000256" key="24">
    <source>
        <dbReference type="SAM" id="MobiDB-lite"/>
    </source>
</evidence>
<evidence type="ECO:0000256" key="22">
    <source>
        <dbReference type="ARBA" id="ARBA00048173"/>
    </source>
</evidence>
<dbReference type="GO" id="GO:0032196">
    <property type="term" value="P:transposition"/>
    <property type="evidence" value="ECO:0007669"/>
    <property type="project" value="UniProtKB-KW"/>
</dbReference>
<dbReference type="Gene3D" id="3.30.420.10">
    <property type="entry name" value="Ribonuclease H-like superfamily/Ribonuclease H"/>
    <property type="match status" value="1"/>
</dbReference>
<dbReference type="PANTHER" id="PTHR42648">
    <property type="entry name" value="TRANSPOSASE, PUTATIVE-RELATED"/>
    <property type="match status" value="1"/>
</dbReference>
<evidence type="ECO:0000256" key="17">
    <source>
        <dbReference type="ARBA" id="ARBA00022932"/>
    </source>
</evidence>
<dbReference type="Pfam" id="PF22936">
    <property type="entry name" value="Pol_BBD"/>
    <property type="match status" value="1"/>
</dbReference>
<evidence type="ECO:0000313" key="27">
    <source>
        <dbReference type="Proteomes" id="UP000237438"/>
    </source>
</evidence>
<dbReference type="CDD" id="cd09272">
    <property type="entry name" value="RNase_HI_RT_Ty1"/>
    <property type="match status" value="1"/>
</dbReference>
<evidence type="ECO:0000256" key="16">
    <source>
        <dbReference type="ARBA" id="ARBA00022918"/>
    </source>
</evidence>
<evidence type="ECO:0000256" key="6">
    <source>
        <dbReference type="ARBA" id="ARBA00022722"/>
    </source>
</evidence>
<evidence type="ECO:0000259" key="25">
    <source>
        <dbReference type="PROSITE" id="PS50994"/>
    </source>
</evidence>
<keyword evidence="17" id="KW-0239">DNA-directed DNA polymerase</keyword>
<dbReference type="InterPro" id="IPR012337">
    <property type="entry name" value="RNaseH-like_sf"/>
</dbReference>
<evidence type="ECO:0000256" key="10">
    <source>
        <dbReference type="ARBA" id="ARBA00022759"/>
    </source>
</evidence>
<dbReference type="OrthoDB" id="3544839at2759"/>
<evidence type="ECO:0000256" key="9">
    <source>
        <dbReference type="ARBA" id="ARBA00022750"/>
    </source>
</evidence>
<evidence type="ECO:0000256" key="20">
    <source>
        <dbReference type="ARBA" id="ARBA00023172"/>
    </source>
</evidence>
<keyword evidence="11" id="KW-0378">Hydrolase</keyword>
<keyword evidence="15" id="KW-0229">DNA integration</keyword>
<dbReference type="SUPFAM" id="SSF56672">
    <property type="entry name" value="DNA/RNA polymerases"/>
    <property type="match status" value="1"/>
</dbReference>
<dbReference type="PANTHER" id="PTHR42648:SF11">
    <property type="entry name" value="TRANSPOSON TY4-P GAG-POL POLYPROTEIN"/>
    <property type="match status" value="1"/>
</dbReference>
<evidence type="ECO:0000256" key="2">
    <source>
        <dbReference type="ARBA" id="ARBA00022578"/>
    </source>
</evidence>
<gene>
    <name evidence="26" type="ORF">EPUL_002942</name>
</gene>
<comment type="catalytic activity">
    <reaction evidence="22">
        <text>DNA(n) + a 2'-deoxyribonucleoside 5'-triphosphate = DNA(n+1) + diphosphate</text>
        <dbReference type="Rhea" id="RHEA:22508"/>
        <dbReference type="Rhea" id="RHEA-COMP:17339"/>
        <dbReference type="Rhea" id="RHEA-COMP:17340"/>
        <dbReference type="ChEBI" id="CHEBI:33019"/>
        <dbReference type="ChEBI" id="CHEBI:61560"/>
        <dbReference type="ChEBI" id="CHEBI:173112"/>
        <dbReference type="EC" id="2.7.7.49"/>
    </reaction>
</comment>
<dbReference type="GO" id="GO:0004519">
    <property type="term" value="F:endonuclease activity"/>
    <property type="evidence" value="ECO:0007669"/>
    <property type="project" value="UniProtKB-KW"/>
</dbReference>
<name>A0A2S4PTH3_9PEZI</name>
<comment type="function">
    <text evidence="1">The aspartyl protease (PR) mediates the proteolytic cleavages of the Gag and Gag-Pol polyproteins after assembly of the VLP.</text>
</comment>
<dbReference type="GO" id="GO:0005524">
    <property type="term" value="F:ATP binding"/>
    <property type="evidence" value="ECO:0007669"/>
    <property type="project" value="UniProtKB-KW"/>
</dbReference>
<dbReference type="GO" id="GO:0015074">
    <property type="term" value="P:DNA integration"/>
    <property type="evidence" value="ECO:0007669"/>
    <property type="project" value="UniProtKB-KW"/>
</dbReference>
<dbReference type="InterPro" id="IPR001584">
    <property type="entry name" value="Integrase_cat-core"/>
</dbReference>
<evidence type="ECO:0000256" key="12">
    <source>
        <dbReference type="ARBA" id="ARBA00022840"/>
    </source>
</evidence>
<sequence>MIIKFYSHPRTSNNLSPTKQITTRTEPTKEKPFKITKGKYCRNCKRASHNTIDCYFLFPEKAPPSWNHENMKKQNENTQLETGHSIDDNEVDVLYTRMDHEVVNLNMTDNHNEAEVYVTSCHDNRYPADNLLEYPILNALDNKNDAGQRNNSNCFILDSAATKHIICDKRFFINYKSCDKTVRWGNVKSIKINWYGDVCLRFKNNEKKYLIKNCLYMPEIGINIISQSEMQGDHYTIFRKKQVLLRTKDEALKAFVQFANVNENNSNNKRIRIFATDNGTEYVNKRFRTLLDKKGIIHQLAPAYTKEPNGIIERVNRTITNKIRCLLKNADLPMHLWGEVCLTATYLYNRTPHSSIDFKTPFEAKYNRKPNITNIKTFGSICFYKNKGNHVKKLDDIAVKGILVGFNDPLYKVYNLECKKCIWNTSTMDITINQGNKTQATNLDINQNQNLQLDATSTSASNDQEIQLQENIDMDDIDELAEPLSTNSLQCNQSFQKIEKSRITNIVENQVGSNNDDDIDDLTFLITMNDEPNTFKQANTNKELLKGRWVFKIKTDAYNEVIKYKARWVVKGFNQRLGIDYLETFSSTCRPESYRVIFILAMHHGWPLTQYDVKNAFIHAKIDKEIYVEQPHGFEKDGKNQTVGVKFCKLNKALDGLKQSPRLWYEHLLNILSSFGFTTMPYDSAVFIQEHLRIMIICHLDDLIITGPDQIKIDQIIREITKSVKLEKIGCVNHILGMQICPNYKSKMLTINPTKYSSNLLQKFGKSMLRPVSSPVELGVNSEPSVHKADPQSLKLYQQQVGSLIYLAINTRPDISFAVNRCARYMSNPNHSHFRALDRIWKYLNHYPNLGLNYHCQTINQNFLGYTDSDWGGDTITRKSTSGYLFQLNGNILSWLSMQQKTVALSSCEAEYMALREAIKESKRKYF</sequence>
<feature type="domain" description="Integrase catalytic" evidence="25">
    <location>
        <begin position="250"/>
        <end position="369"/>
    </location>
</feature>
<evidence type="ECO:0000256" key="3">
    <source>
        <dbReference type="ARBA" id="ARBA00022612"/>
    </source>
</evidence>
<evidence type="ECO:0000256" key="8">
    <source>
        <dbReference type="ARBA" id="ARBA00022741"/>
    </source>
</evidence>